<accession>A0A3G8JKR5</accession>
<evidence type="ECO:0000256" key="1">
    <source>
        <dbReference type="ARBA" id="ARBA00004651"/>
    </source>
</evidence>
<feature type="transmembrane region" description="Helical" evidence="6">
    <location>
        <begin position="124"/>
        <end position="142"/>
    </location>
</feature>
<feature type="transmembrane region" description="Helical" evidence="6">
    <location>
        <begin position="246"/>
        <end position="266"/>
    </location>
</feature>
<dbReference type="EMBL" id="CP033972">
    <property type="protein sequence ID" value="AZG45664.1"/>
    <property type="molecule type" value="Genomic_DNA"/>
</dbReference>
<feature type="transmembrane region" description="Helical" evidence="6">
    <location>
        <begin position="179"/>
        <end position="200"/>
    </location>
</feature>
<keyword evidence="4 6" id="KW-1133">Transmembrane helix</keyword>
<feature type="transmembrane region" description="Helical" evidence="6">
    <location>
        <begin position="77"/>
        <end position="95"/>
    </location>
</feature>
<feature type="transmembrane region" description="Helical" evidence="6">
    <location>
        <begin position="18"/>
        <end position="39"/>
    </location>
</feature>
<dbReference type="PANTHER" id="PTHR34820">
    <property type="entry name" value="INNER MEMBRANE PROTEIN YEBZ"/>
    <property type="match status" value="1"/>
</dbReference>
<organism evidence="8 9">
    <name type="scientific">Gordonia insulae</name>
    <dbReference type="NCBI Taxonomy" id="2420509"/>
    <lineage>
        <taxon>Bacteria</taxon>
        <taxon>Bacillati</taxon>
        <taxon>Actinomycetota</taxon>
        <taxon>Actinomycetes</taxon>
        <taxon>Mycobacteriales</taxon>
        <taxon>Gordoniaceae</taxon>
        <taxon>Gordonia</taxon>
    </lineage>
</organism>
<feature type="transmembrane region" description="Helical" evidence="6">
    <location>
        <begin position="45"/>
        <end position="65"/>
    </location>
</feature>
<evidence type="ECO:0000256" key="5">
    <source>
        <dbReference type="ARBA" id="ARBA00023136"/>
    </source>
</evidence>
<keyword evidence="3 6" id="KW-0812">Transmembrane</keyword>
<evidence type="ECO:0000313" key="8">
    <source>
        <dbReference type="EMBL" id="AZG45664.1"/>
    </source>
</evidence>
<comment type="subcellular location">
    <subcellularLocation>
        <location evidence="1">Cell membrane</location>
        <topology evidence="1">Multi-pass membrane protein</topology>
    </subcellularLocation>
</comment>
<name>A0A3G8JKR5_9ACTN</name>
<evidence type="ECO:0000256" key="4">
    <source>
        <dbReference type="ARBA" id="ARBA00022989"/>
    </source>
</evidence>
<dbReference type="KEGG" id="gom:D7316_02264"/>
<dbReference type="RefSeq" id="WP_331852566.1">
    <property type="nucleotide sequence ID" value="NZ_CP033972.1"/>
</dbReference>
<evidence type="ECO:0000256" key="3">
    <source>
        <dbReference type="ARBA" id="ARBA00022692"/>
    </source>
</evidence>
<dbReference type="PANTHER" id="PTHR34820:SF4">
    <property type="entry name" value="INNER MEMBRANE PROTEIN YEBZ"/>
    <property type="match status" value="1"/>
</dbReference>
<keyword evidence="9" id="KW-1185">Reference proteome</keyword>
<dbReference type="Proteomes" id="UP000271469">
    <property type="component" value="Chromosome"/>
</dbReference>
<sequence length="312" mass="31082">MSIAGGRAREGDSRLRDVAVPGALLAMFVGLGLCWVLAAPDGPEALAVPSTVAVGATVLLIGLGASPGLGLEPSVRLMGVAGGLWFVAALVSAWLRTADQAGESPTSVTVGQFADTVGAGAPELVALVAAALVVGVVAAQLTGRIDPPATIFAILAGIGLLALSITGHPSQQAMGPVLVGAHALAAAWWCGTLAAMVVTIRGRNGWASALPIFSARALWAVVVIAATGVIAGLIEVGGVANLLDSGYGRILLAKVIGMAALVALGARHRARWVPAVTRHRAPEATSIRLAVAELVVMAVVLGLAVGLSTTAP</sequence>
<evidence type="ECO:0000259" key="7">
    <source>
        <dbReference type="Pfam" id="PF05425"/>
    </source>
</evidence>
<dbReference type="GO" id="GO:0005886">
    <property type="term" value="C:plasma membrane"/>
    <property type="evidence" value="ECO:0007669"/>
    <property type="project" value="UniProtKB-SubCell"/>
</dbReference>
<feature type="transmembrane region" description="Helical" evidence="6">
    <location>
        <begin position="287"/>
        <end position="307"/>
    </location>
</feature>
<dbReference type="AlphaFoldDB" id="A0A3G8JKR5"/>
<feature type="domain" description="Copper resistance protein D" evidence="7">
    <location>
        <begin position="209"/>
        <end position="307"/>
    </location>
</feature>
<evidence type="ECO:0000256" key="2">
    <source>
        <dbReference type="ARBA" id="ARBA00022475"/>
    </source>
</evidence>
<gene>
    <name evidence="8" type="ORF">D7316_02264</name>
</gene>
<dbReference type="GO" id="GO:0006825">
    <property type="term" value="P:copper ion transport"/>
    <property type="evidence" value="ECO:0007669"/>
    <property type="project" value="InterPro"/>
</dbReference>
<keyword evidence="5 6" id="KW-0472">Membrane</keyword>
<evidence type="ECO:0000256" key="6">
    <source>
        <dbReference type="SAM" id="Phobius"/>
    </source>
</evidence>
<dbReference type="Pfam" id="PF05425">
    <property type="entry name" value="CopD"/>
    <property type="match status" value="1"/>
</dbReference>
<evidence type="ECO:0000313" key="9">
    <source>
        <dbReference type="Proteomes" id="UP000271469"/>
    </source>
</evidence>
<reference evidence="8 9" key="1">
    <citation type="submission" date="2018-11" db="EMBL/GenBank/DDBJ databases">
        <title>Gordonia insulae sp. nov., isolated from an island soil.</title>
        <authorList>
            <person name="Kim Y.S."/>
            <person name="Kim S.B."/>
        </authorList>
    </citation>
    <scope>NUCLEOTIDE SEQUENCE [LARGE SCALE GENOMIC DNA]</scope>
    <source>
        <strain evidence="8 9">MMS17-SY073</strain>
    </source>
</reference>
<proteinExistence type="predicted"/>
<feature type="transmembrane region" description="Helical" evidence="6">
    <location>
        <begin position="212"/>
        <end position="234"/>
    </location>
</feature>
<feature type="transmembrane region" description="Helical" evidence="6">
    <location>
        <begin position="149"/>
        <end position="167"/>
    </location>
</feature>
<keyword evidence="2" id="KW-1003">Cell membrane</keyword>
<dbReference type="InterPro" id="IPR008457">
    <property type="entry name" value="Cu-R_CopD_dom"/>
</dbReference>
<dbReference type="InterPro" id="IPR032694">
    <property type="entry name" value="CopC/D"/>
</dbReference>
<protein>
    <recommendedName>
        <fullName evidence="7">Copper resistance protein D domain-containing protein</fullName>
    </recommendedName>
</protein>